<dbReference type="AlphaFoldDB" id="A0AAV4NT63"/>
<protein>
    <submittedName>
        <fullName evidence="1">Uncharacterized protein</fullName>
    </submittedName>
</protein>
<sequence>MLSLREVPHRNGEQSKNKVLLPTAPFSFLPNDSASPSNRKTMAGEGLGTLGIKKKKEQLKTLGLEKSAAFTFNTPTQNRTCSLFYTYIDCHPQAHSEQKTFVFYYCFVSYYCFQSGYFFASDIGYDGVNI</sequence>
<dbReference type="Proteomes" id="UP001054945">
    <property type="component" value="Unassembled WGS sequence"/>
</dbReference>
<dbReference type="EMBL" id="BPLR01003740">
    <property type="protein sequence ID" value="GIX88135.1"/>
    <property type="molecule type" value="Genomic_DNA"/>
</dbReference>
<organism evidence="1 2">
    <name type="scientific">Caerostris extrusa</name>
    <name type="common">Bark spider</name>
    <name type="synonym">Caerostris bankana</name>
    <dbReference type="NCBI Taxonomy" id="172846"/>
    <lineage>
        <taxon>Eukaryota</taxon>
        <taxon>Metazoa</taxon>
        <taxon>Ecdysozoa</taxon>
        <taxon>Arthropoda</taxon>
        <taxon>Chelicerata</taxon>
        <taxon>Arachnida</taxon>
        <taxon>Araneae</taxon>
        <taxon>Araneomorphae</taxon>
        <taxon>Entelegynae</taxon>
        <taxon>Araneoidea</taxon>
        <taxon>Araneidae</taxon>
        <taxon>Caerostris</taxon>
    </lineage>
</organism>
<reference evidence="1 2" key="1">
    <citation type="submission" date="2021-06" db="EMBL/GenBank/DDBJ databases">
        <title>Caerostris extrusa draft genome.</title>
        <authorList>
            <person name="Kono N."/>
            <person name="Arakawa K."/>
        </authorList>
    </citation>
    <scope>NUCLEOTIDE SEQUENCE [LARGE SCALE GENOMIC DNA]</scope>
</reference>
<evidence type="ECO:0000313" key="1">
    <source>
        <dbReference type="EMBL" id="GIX88135.1"/>
    </source>
</evidence>
<comment type="caution">
    <text evidence="1">The sequence shown here is derived from an EMBL/GenBank/DDBJ whole genome shotgun (WGS) entry which is preliminary data.</text>
</comment>
<accession>A0AAV4NT63</accession>
<gene>
    <name evidence="1" type="ORF">CEXT_591781</name>
</gene>
<proteinExistence type="predicted"/>
<name>A0AAV4NT63_CAEEX</name>
<evidence type="ECO:0000313" key="2">
    <source>
        <dbReference type="Proteomes" id="UP001054945"/>
    </source>
</evidence>
<keyword evidence="2" id="KW-1185">Reference proteome</keyword>